<dbReference type="KEGG" id="dpi:BN4_20252"/>
<name>M1WSP8_PSEP2</name>
<dbReference type="EMBL" id="FO203427">
    <property type="protein sequence ID" value="CCH50314.1"/>
    <property type="molecule type" value="Genomic_DNA"/>
</dbReference>
<proteinExistence type="predicted"/>
<organism evidence="1 2">
    <name type="scientific">Pseudodesulfovibrio piezophilus (strain DSM 21447 / JCM 15486 / C1TLV30)</name>
    <name type="common">Desulfovibrio piezophilus</name>
    <dbReference type="NCBI Taxonomy" id="1322246"/>
    <lineage>
        <taxon>Bacteria</taxon>
        <taxon>Pseudomonadati</taxon>
        <taxon>Thermodesulfobacteriota</taxon>
        <taxon>Desulfovibrionia</taxon>
        <taxon>Desulfovibrionales</taxon>
        <taxon>Desulfovibrionaceae</taxon>
    </lineage>
</organism>
<gene>
    <name evidence="1" type="ordered locus">BN4_20252</name>
</gene>
<sequence length="58" mass="6847">MEEAQVILADGTEFFIDKNTYDEHERTVKIYAQHNGGERKEIPPYGDFHFSFRLKPTE</sequence>
<evidence type="ECO:0000313" key="1">
    <source>
        <dbReference type="EMBL" id="CCH50314.1"/>
    </source>
</evidence>
<dbReference type="AlphaFoldDB" id="M1WSP8"/>
<protein>
    <submittedName>
        <fullName evidence="1">Uncharacterized protein</fullName>
    </submittedName>
</protein>
<evidence type="ECO:0000313" key="2">
    <source>
        <dbReference type="Proteomes" id="UP000011724"/>
    </source>
</evidence>
<reference evidence="2" key="2">
    <citation type="journal article" date="2013" name="Stand. Genomic Sci.">
        <title>Complete genome sequence of Desulfocapsa sulfexigens, a marine deltaproteobacterium specialized in disproportionating inorganic sulfur compounds.</title>
        <authorList>
            <person name="Finster K.W."/>
            <person name="Kjeldsen K.U."/>
            <person name="Kube M."/>
            <person name="Reinhardt R."/>
            <person name="Mussmann M."/>
            <person name="Amann R."/>
            <person name="Schreiber L."/>
        </authorList>
    </citation>
    <scope>NUCLEOTIDE SEQUENCE [LARGE SCALE GENOMIC DNA]</scope>
    <source>
        <strain evidence="2">DSM 10523 / SB164P1</strain>
    </source>
</reference>
<keyword evidence="2" id="KW-1185">Reference proteome</keyword>
<dbReference type="PATRIC" id="fig|879567.3.peg.3333"/>
<accession>M1WSP8</accession>
<dbReference type="Proteomes" id="UP000011724">
    <property type="component" value="Chromosome"/>
</dbReference>
<dbReference type="HOGENOM" id="CLU_2972037_0_0_7"/>
<dbReference type="RefSeq" id="WP_015416356.1">
    <property type="nucleotide sequence ID" value="NC_020409.1"/>
</dbReference>
<reference evidence="1 2" key="1">
    <citation type="journal article" date="2013" name="PLoS ONE">
        <title>The first genomic and proteomic characterization of a deep-sea sulfate reducer: insights into the piezophilic lifestyle of Desulfovibrio piezophilus.</title>
        <authorList>
            <person name="Pradel N."/>
            <person name="Ji B."/>
            <person name="Gimenez G."/>
            <person name="Talla E."/>
            <person name="Lenoble P."/>
            <person name="Garel M."/>
            <person name="Tamburini C."/>
            <person name="Fourquet P."/>
            <person name="Lebrun R."/>
            <person name="Bertin P."/>
            <person name="Denis Y."/>
            <person name="Pophillat M."/>
            <person name="Barbe V."/>
            <person name="Ollivier B."/>
            <person name="Dolla A."/>
        </authorList>
    </citation>
    <scope>NUCLEOTIDE SEQUENCE [LARGE SCALE GENOMIC DNA]</scope>
    <source>
        <strain evidence="2">DSM 10523 / SB164P1</strain>
    </source>
</reference>